<evidence type="ECO:0000313" key="4">
    <source>
        <dbReference type="Proteomes" id="UP000603141"/>
    </source>
</evidence>
<keyword evidence="1" id="KW-1133">Transmembrane helix</keyword>
<evidence type="ECO:0000256" key="1">
    <source>
        <dbReference type="SAM" id="Phobius"/>
    </source>
</evidence>
<feature type="transmembrane region" description="Helical" evidence="1">
    <location>
        <begin position="144"/>
        <end position="163"/>
    </location>
</feature>
<dbReference type="AlphaFoldDB" id="A0A934VVI6"/>
<protein>
    <submittedName>
        <fullName evidence="3">DUF3592 domain-containing protein</fullName>
    </submittedName>
</protein>
<feature type="transmembrane region" description="Helical" evidence="1">
    <location>
        <begin position="14"/>
        <end position="35"/>
    </location>
</feature>
<proteinExistence type="predicted"/>
<feature type="domain" description="DUF3592" evidence="2">
    <location>
        <begin position="51"/>
        <end position="137"/>
    </location>
</feature>
<comment type="caution">
    <text evidence="3">The sequence shown here is derived from an EMBL/GenBank/DDBJ whole genome shotgun (WGS) entry which is preliminary data.</text>
</comment>
<keyword evidence="1" id="KW-0812">Transmembrane</keyword>
<keyword evidence="4" id="KW-1185">Reference proteome</keyword>
<accession>A0A934VVI6</accession>
<evidence type="ECO:0000313" key="3">
    <source>
        <dbReference type="EMBL" id="MBK1883597.1"/>
    </source>
</evidence>
<dbReference type="InterPro" id="IPR021994">
    <property type="entry name" value="DUF3592"/>
</dbReference>
<dbReference type="RefSeq" id="WP_200271901.1">
    <property type="nucleotide sequence ID" value="NZ_JAENIJ010000024.1"/>
</dbReference>
<dbReference type="Pfam" id="PF12158">
    <property type="entry name" value="DUF3592"/>
    <property type="match status" value="1"/>
</dbReference>
<reference evidence="3" key="1">
    <citation type="submission" date="2021-01" db="EMBL/GenBank/DDBJ databases">
        <title>Modified the classification status of verrucomicrobia.</title>
        <authorList>
            <person name="Feng X."/>
        </authorList>
    </citation>
    <scope>NUCLEOTIDE SEQUENCE</scope>
    <source>
        <strain evidence="3">KCTC 22041</strain>
    </source>
</reference>
<evidence type="ECO:0000259" key="2">
    <source>
        <dbReference type="Pfam" id="PF12158"/>
    </source>
</evidence>
<keyword evidence="1" id="KW-0472">Membrane</keyword>
<organism evidence="3 4">
    <name type="scientific">Luteolibacter pohnpeiensis</name>
    <dbReference type="NCBI Taxonomy" id="454153"/>
    <lineage>
        <taxon>Bacteria</taxon>
        <taxon>Pseudomonadati</taxon>
        <taxon>Verrucomicrobiota</taxon>
        <taxon>Verrucomicrobiia</taxon>
        <taxon>Verrucomicrobiales</taxon>
        <taxon>Verrucomicrobiaceae</taxon>
        <taxon>Luteolibacter</taxon>
    </lineage>
</organism>
<gene>
    <name evidence="3" type="ORF">JIN85_14335</name>
</gene>
<dbReference type="EMBL" id="JAENIJ010000024">
    <property type="protein sequence ID" value="MBK1883597.1"/>
    <property type="molecule type" value="Genomic_DNA"/>
</dbReference>
<dbReference type="Proteomes" id="UP000603141">
    <property type="component" value="Unassembled WGS sequence"/>
</dbReference>
<name>A0A934VVI6_9BACT</name>
<sequence length="172" mass="19451">MTDSSAHRSTAGRWFLSVLGLFLAFIGGIFFWLMLRSYERASAMDHWPETACVVLDSNIQQRQIDPNSPPEYQLSVLFGYSWKGVSRTSEHLTLRDNPWRASRETLEEDLTKYEPGTKLICHVNPENPDQAIIKPDSKAAGYSLWFPSLFIIAGLGITIMAILPKRPIVQPV</sequence>